<proteinExistence type="predicted"/>
<sequence length="1034" mass="113646">MASLFSDIPECGNTNLAKLYNLTNCRISGVQSTWLTEVASAARTAEFLNEQLMRLLIHAICYLKAPRGSVDALRTRTVTLEVLEEAFGFVLHCIHFESLGPARKIRPRLYNLPALLTACSTRAIEMGALLCLEGLVARMWPRPDVTLEISPSPCSQCNFMPSCGVSDGSCENCGARKRQSGKNRQYNERVCSRLQLRVHAEKRGDTDVIVEVSGEVGLHEARRGFKLGKLLRVVGTVDKEPVPLGELAGKQGPRTGFRLFLKAVYVWPFEPVPLLHYGVKCFSPSLRDVFLKKVVEATPAAVGPTRVSLLLLPYFLCITRSDHLFPNSQAVTSTKRRFRGSSNNPGMREHIRILLLQEPDNTSIWTEIVEALRDETGICLLESIEKLARAQLSGIVQDSTQTCTKGEQAVADQFLGVKIEAEVTCSVIATASVKYGRYDGSRTLVENMGPSAKVAASFDLVFSPPTLDISSTTGTSRIDRRVAIDYIRHVRSSSGRIELSKEGELYLNHMLGRLDEASQNNHMAEVTPPLTSALRRSALMRLCRACCRVELSEMIEVEHVKEALDIYMGNAMVRQDALTGSNPSEDGVELGSADAGCDGDVECEALISEANYIGFILKKAGNVYEYCRHRARISCLPSLWHTIDEKPILSYLEAHPRRKVNHQAAEYDCGEIMRCLARVTPLRLAESAASRRACNCRQSSTVVAQLIITMIEMEKEVVNETEAKHGMTTMRAAASLVMTAVGLGVLSMPRAFARVGWLGGFFCLFASCVVSGYCCIIFWRALSLDPEARGRPMASFEEVGRKSFGRLGVTVCGFLVNILLVCVCAALLVVMGESFLALTGALSRRAWISICGVINMPLSWIKHMKDVGLVAAIGELISQEAPAESELFPKNMLYFLYSFDTFLLSFTVGVTQPMIVAGMNSPTHFPKALALAFTFILVVYVVVSYVGYAAYGRVLDRDDSIILALCPPGVPLTITGWLLNITLLVLVAVHFVILIMPTAQLVDSVLKVDSFAQRTAFSWALRIDGAEWDQSGTA</sequence>
<keyword evidence="8" id="KW-1185">Reference proteome</keyword>
<feature type="domain" description="Amino acid transporter transmembrane" evidence="6">
    <location>
        <begin position="726"/>
        <end position="1017"/>
    </location>
</feature>
<accession>A0A7J6RHV4</accession>
<dbReference type="GO" id="GO:0005774">
    <property type="term" value="C:vacuolar membrane"/>
    <property type="evidence" value="ECO:0007669"/>
    <property type="project" value="TreeGrafter"/>
</dbReference>
<feature type="transmembrane region" description="Helical" evidence="5">
    <location>
        <begin position="807"/>
        <end position="830"/>
    </location>
</feature>
<dbReference type="InterPro" id="IPR027417">
    <property type="entry name" value="P-loop_NTPase"/>
</dbReference>
<comment type="caution">
    <text evidence="7">The sequence shown here is derived from an EMBL/GenBank/DDBJ whole genome shotgun (WGS) entry which is preliminary data.</text>
</comment>
<evidence type="ECO:0000256" key="4">
    <source>
        <dbReference type="ARBA" id="ARBA00023136"/>
    </source>
</evidence>
<dbReference type="EMBL" id="JABANO010025454">
    <property type="protein sequence ID" value="KAF4720173.1"/>
    <property type="molecule type" value="Genomic_DNA"/>
</dbReference>
<name>A0A7J6RHV4_PEROL</name>
<evidence type="ECO:0000313" key="7">
    <source>
        <dbReference type="EMBL" id="KAF4720173.1"/>
    </source>
</evidence>
<protein>
    <recommendedName>
        <fullName evidence="6">Amino acid transporter transmembrane domain-containing protein</fullName>
    </recommendedName>
</protein>
<dbReference type="Gene3D" id="3.40.50.300">
    <property type="entry name" value="P-loop containing nucleotide triphosphate hydrolases"/>
    <property type="match status" value="1"/>
</dbReference>
<dbReference type="InterPro" id="IPR013057">
    <property type="entry name" value="AA_transpt_TM"/>
</dbReference>
<feature type="transmembrane region" description="Helical" evidence="5">
    <location>
        <begin position="928"/>
        <end position="951"/>
    </location>
</feature>
<keyword evidence="3 5" id="KW-1133">Transmembrane helix</keyword>
<keyword evidence="2 5" id="KW-0812">Transmembrane</keyword>
<feature type="transmembrane region" description="Helical" evidence="5">
    <location>
        <begin position="894"/>
        <end position="916"/>
    </location>
</feature>
<evidence type="ECO:0000256" key="5">
    <source>
        <dbReference type="SAM" id="Phobius"/>
    </source>
</evidence>
<evidence type="ECO:0000259" key="6">
    <source>
        <dbReference type="Pfam" id="PF01490"/>
    </source>
</evidence>
<dbReference type="PANTHER" id="PTHR22950:SF703">
    <property type="entry name" value="AMINO ACID TRANSPORTER TRANSMEMBRANE DOMAIN-CONTAINING PROTEIN"/>
    <property type="match status" value="1"/>
</dbReference>
<evidence type="ECO:0000256" key="3">
    <source>
        <dbReference type="ARBA" id="ARBA00022989"/>
    </source>
</evidence>
<dbReference type="AlphaFoldDB" id="A0A7J6RHV4"/>
<feature type="transmembrane region" description="Helical" evidence="5">
    <location>
        <begin position="755"/>
        <end position="779"/>
    </location>
</feature>
<dbReference type="Proteomes" id="UP000553632">
    <property type="component" value="Unassembled WGS sequence"/>
</dbReference>
<dbReference type="GO" id="GO:0015179">
    <property type="term" value="F:L-amino acid transmembrane transporter activity"/>
    <property type="evidence" value="ECO:0007669"/>
    <property type="project" value="TreeGrafter"/>
</dbReference>
<evidence type="ECO:0000256" key="2">
    <source>
        <dbReference type="ARBA" id="ARBA00022692"/>
    </source>
</evidence>
<evidence type="ECO:0000313" key="8">
    <source>
        <dbReference type="Proteomes" id="UP000553632"/>
    </source>
</evidence>
<feature type="transmembrane region" description="Helical" evidence="5">
    <location>
        <begin position="977"/>
        <end position="997"/>
    </location>
</feature>
<reference evidence="7 8" key="1">
    <citation type="submission" date="2020-04" db="EMBL/GenBank/DDBJ databases">
        <title>Perkinsus olseni comparative genomics.</title>
        <authorList>
            <person name="Bogema D.R."/>
        </authorList>
    </citation>
    <scope>NUCLEOTIDE SEQUENCE [LARGE SCALE GENOMIC DNA]</scope>
    <source>
        <strain evidence="7 8">ATCC PRA-207</strain>
    </source>
</reference>
<organism evidence="7 8">
    <name type="scientific">Perkinsus olseni</name>
    <name type="common">Perkinsus atlanticus</name>
    <dbReference type="NCBI Taxonomy" id="32597"/>
    <lineage>
        <taxon>Eukaryota</taxon>
        <taxon>Sar</taxon>
        <taxon>Alveolata</taxon>
        <taxon>Perkinsozoa</taxon>
        <taxon>Perkinsea</taxon>
        <taxon>Perkinsida</taxon>
        <taxon>Perkinsidae</taxon>
        <taxon>Perkinsus</taxon>
    </lineage>
</organism>
<keyword evidence="4 5" id="KW-0472">Membrane</keyword>
<dbReference type="Pfam" id="PF01490">
    <property type="entry name" value="Aa_trans"/>
    <property type="match status" value="1"/>
</dbReference>
<evidence type="ECO:0000256" key="1">
    <source>
        <dbReference type="ARBA" id="ARBA00004141"/>
    </source>
</evidence>
<dbReference type="PANTHER" id="PTHR22950">
    <property type="entry name" value="AMINO ACID TRANSPORTER"/>
    <property type="match status" value="1"/>
</dbReference>
<gene>
    <name evidence="7" type="ORF">FOZ63_029707</name>
</gene>
<comment type="subcellular location">
    <subcellularLocation>
        <location evidence="1">Membrane</location>
        <topology evidence="1">Multi-pass membrane protein</topology>
    </subcellularLocation>
</comment>